<evidence type="ECO:0000313" key="3">
    <source>
        <dbReference type="EMBL" id="MEQ2591784.1"/>
    </source>
</evidence>
<dbReference type="EMBL" id="JBBNGJ010000001">
    <property type="protein sequence ID" value="MEQ2591784.1"/>
    <property type="molecule type" value="Genomic_DNA"/>
</dbReference>
<dbReference type="InterPro" id="IPR045747">
    <property type="entry name" value="CRISPR-assoc_prot_Cas6_N_sf"/>
</dbReference>
<gene>
    <name evidence="3" type="primary">cas6</name>
    <name evidence="3" type="ORF">AAAU18_02500</name>
</gene>
<dbReference type="Gene3D" id="3.30.70.1890">
    <property type="match status" value="1"/>
</dbReference>
<dbReference type="CDD" id="cd21140">
    <property type="entry name" value="Cas6_I-like"/>
    <property type="match status" value="1"/>
</dbReference>
<protein>
    <submittedName>
        <fullName evidence="3">CRISPR-associated endoribonuclease Cas6</fullName>
    </submittedName>
</protein>
<dbReference type="RefSeq" id="WP_349092746.1">
    <property type="nucleotide sequence ID" value="NZ_JBBNGJ010000001.1"/>
</dbReference>
<dbReference type="Proteomes" id="UP001494672">
    <property type="component" value="Unassembled WGS sequence"/>
</dbReference>
<dbReference type="InterPro" id="IPR049435">
    <property type="entry name" value="Cas_Cas6_C"/>
</dbReference>
<organism evidence="3 4">
    <name type="scientific">Coprococcus aceti</name>
    <dbReference type="NCBI Taxonomy" id="2981786"/>
    <lineage>
        <taxon>Bacteria</taxon>
        <taxon>Bacillati</taxon>
        <taxon>Bacillota</taxon>
        <taxon>Clostridia</taxon>
        <taxon>Lachnospirales</taxon>
        <taxon>Lachnospiraceae</taxon>
        <taxon>Coprococcus</taxon>
    </lineage>
</organism>
<proteinExistence type="predicted"/>
<sequence length="226" mass="26011">MPKEMDRLMLSFFKAATERYSKNMFNALYDKSRSIIKTYTYSLNLPGAAFVKDGIELQKNEFTMFFSDADQGELMMFFNAFQGMKYQKYPMAGNSMQLVSMYIQNMNEIKDDEIIIRMSSPLIVRRHNSDDNSDKYYVYNTDGFEQALRENTDIFIDRMNIPVKSDSFGIEPIKAKKVVIPVFGRNTDASLGIFKLKGDRDLLNLLYMAGIGARRSEGKGKFDILA</sequence>
<comment type="caution">
    <text evidence="3">The sequence shown here is derived from an EMBL/GenBank/DDBJ whole genome shotgun (WGS) entry which is preliminary data.</text>
</comment>
<feature type="domain" description="CRISPR associated protein Cas6 C-terminal" evidence="2">
    <location>
        <begin position="106"/>
        <end position="223"/>
    </location>
</feature>
<keyword evidence="1" id="KW-0051">Antiviral defense</keyword>
<evidence type="ECO:0000313" key="4">
    <source>
        <dbReference type="Proteomes" id="UP001494672"/>
    </source>
</evidence>
<evidence type="ECO:0000256" key="1">
    <source>
        <dbReference type="ARBA" id="ARBA00023118"/>
    </source>
</evidence>
<evidence type="ECO:0000259" key="2">
    <source>
        <dbReference type="Pfam" id="PF01881"/>
    </source>
</evidence>
<dbReference type="NCBIfam" id="TIGR01877">
    <property type="entry name" value="cas_cas6"/>
    <property type="match status" value="1"/>
</dbReference>
<dbReference type="Pfam" id="PF01881">
    <property type="entry name" value="Cas_Cas6_C"/>
    <property type="match status" value="1"/>
</dbReference>
<dbReference type="PANTHER" id="PTHR36984">
    <property type="entry name" value="CRISPR-ASSOCIATED ENDORIBONUCLEASE CAS6 1"/>
    <property type="match status" value="1"/>
</dbReference>
<dbReference type="InterPro" id="IPR010156">
    <property type="entry name" value="CRISPR-assoc_prot_Cas6"/>
</dbReference>
<reference evidence="3 4" key="1">
    <citation type="submission" date="2024-04" db="EMBL/GenBank/DDBJ databases">
        <title>Human intestinal bacterial collection.</title>
        <authorList>
            <person name="Pauvert C."/>
            <person name="Hitch T.C.A."/>
            <person name="Clavel T."/>
        </authorList>
    </citation>
    <scope>NUCLEOTIDE SEQUENCE [LARGE SCALE GENOMIC DNA]</scope>
    <source>
        <strain evidence="3 4">CLA-AA-H181</strain>
    </source>
</reference>
<accession>A0ABV1I6F5</accession>
<keyword evidence="4" id="KW-1185">Reference proteome</keyword>
<name>A0ABV1I6F5_9FIRM</name>
<dbReference type="Gene3D" id="3.30.70.1900">
    <property type="match status" value="1"/>
</dbReference>
<dbReference type="PANTHER" id="PTHR36984:SF3">
    <property type="entry name" value="CRISPR-ASSOCIATED ENDORIBONUCLEASE CAS6"/>
    <property type="match status" value="1"/>
</dbReference>